<reference evidence="1" key="1">
    <citation type="submission" date="2022-08" db="EMBL/GenBank/DDBJ databases">
        <title>Chryseobacterium antibioticum,isolated from the rhizosphere soil of Pyrola in Tibet.</title>
        <authorList>
            <person name="Kan Y."/>
        </authorList>
    </citation>
    <scope>NUCLEOTIDE SEQUENCE</scope>
    <source>
        <strain evidence="1">Pc2-12</strain>
    </source>
</reference>
<evidence type="ECO:0008006" key="3">
    <source>
        <dbReference type="Google" id="ProtNLM"/>
    </source>
</evidence>
<dbReference type="EMBL" id="JANZQH010000006">
    <property type="protein sequence ID" value="MCT2408494.1"/>
    <property type="molecule type" value="Genomic_DNA"/>
</dbReference>
<gene>
    <name evidence="1" type="ORF">NZD88_13165</name>
</gene>
<protein>
    <recommendedName>
        <fullName evidence="3">Peptidase S74 domain-containing protein</fullName>
    </recommendedName>
</protein>
<dbReference type="RefSeq" id="WP_259829761.1">
    <property type="nucleotide sequence ID" value="NZ_JANZQH010000006.1"/>
</dbReference>
<keyword evidence="2" id="KW-1185">Reference proteome</keyword>
<proteinExistence type="predicted"/>
<organism evidence="1 2">
    <name type="scientific">Chryseobacterium pyrolae</name>
    <dbReference type="NCBI Taxonomy" id="2987481"/>
    <lineage>
        <taxon>Bacteria</taxon>
        <taxon>Pseudomonadati</taxon>
        <taxon>Bacteroidota</taxon>
        <taxon>Flavobacteriia</taxon>
        <taxon>Flavobacteriales</taxon>
        <taxon>Weeksellaceae</taxon>
        <taxon>Chryseobacterium group</taxon>
        <taxon>Chryseobacterium</taxon>
    </lineage>
</organism>
<comment type="caution">
    <text evidence="1">The sequence shown here is derived from an EMBL/GenBank/DDBJ whole genome shotgun (WGS) entry which is preliminary data.</text>
</comment>
<evidence type="ECO:0000313" key="2">
    <source>
        <dbReference type="Proteomes" id="UP001142057"/>
    </source>
</evidence>
<name>A0ABT2IIS8_9FLAO</name>
<accession>A0ABT2IIS8</accession>
<evidence type="ECO:0000313" key="1">
    <source>
        <dbReference type="EMBL" id="MCT2408494.1"/>
    </source>
</evidence>
<dbReference type="Proteomes" id="UP001142057">
    <property type="component" value="Unassembled WGS sequence"/>
</dbReference>
<sequence>MKTKQDLKKYFENGDIPKQEEFWEWQESYWHKDEKIPAEKLEYDFSKKADLISGKVPASQLPSYVDDVLEFASISNLLQLGESGKIYITTDTNKLYRWTGTRYIDITQGDVGSLQAVTDRGNETTKNIKVQGINYGGSSQLDNIIIGEEADDLSSQATYTISIGNKSKTLGNDNITIGHQSGNTDQSSQGNTIIGNFSLGEGLYSNENTIVGYSSFSNGKNSQGNTIMGAYSGNSGGGDNTMNIILGYKGGTGLGAKSGNNIIIGNNSHFETSTLENKLYIHNESPGIRTTLSGALISGDFADRFVNINGVFSITPGQMQSADSSYTKNVVAKPDGTFGWEDKTDGIPLSGTVDNRPLTGSIQYKGSDTTGYNSFGFYSKLSNNEKSGFDIQDDGTLTPLIYWIGGDNVVSTLSVYHNDVSIGSTNPTFSGLRGASYYGDYYVDGSYIQKKYADKQHSYTTKEEKTGGLWINNKPVYKKTLFFDQIPRNGEIWIDKLIEDMEVIVSNQMFTEWYALDAAFAGNQWRSKAFITLEKTHVQFEIIGAPDNDYSAIDSFTLTLEYTKKGDNPVF</sequence>